<evidence type="ECO:0000259" key="1">
    <source>
        <dbReference type="PROSITE" id="PS50943"/>
    </source>
</evidence>
<dbReference type="Pfam" id="PF01381">
    <property type="entry name" value="HTH_3"/>
    <property type="match status" value="1"/>
</dbReference>
<dbReference type="AlphaFoldDB" id="F8IHD9"/>
<dbReference type="PROSITE" id="PS50943">
    <property type="entry name" value="HTH_CROC1"/>
    <property type="match status" value="1"/>
</dbReference>
<protein>
    <submittedName>
        <fullName evidence="2">Transcriptional regulator, XRE family</fullName>
    </submittedName>
</protein>
<dbReference type="PATRIC" id="fig|1048834.4.peg.2374"/>
<evidence type="ECO:0000313" key="2">
    <source>
        <dbReference type="EMBL" id="AEJ44412.1"/>
    </source>
</evidence>
<dbReference type="SUPFAM" id="SSF47413">
    <property type="entry name" value="lambda repressor-like DNA-binding domains"/>
    <property type="match status" value="1"/>
</dbReference>
<evidence type="ECO:0000313" key="3">
    <source>
        <dbReference type="Proteomes" id="UP000000292"/>
    </source>
</evidence>
<organism evidence="2 3">
    <name type="scientific">Alicyclobacillus acidocaldarius (strain Tc-4-1)</name>
    <name type="common">Bacillus acidocaldarius</name>
    <dbReference type="NCBI Taxonomy" id="1048834"/>
    <lineage>
        <taxon>Bacteria</taxon>
        <taxon>Bacillati</taxon>
        <taxon>Bacillota</taxon>
        <taxon>Bacilli</taxon>
        <taxon>Bacillales</taxon>
        <taxon>Alicyclobacillaceae</taxon>
        <taxon>Alicyclobacillus</taxon>
    </lineage>
</organism>
<reference evidence="2 3" key="1">
    <citation type="journal article" date="2011" name="J. Bacteriol.">
        <title>Complete Genome Sequence of Alicyclobacillus acidocaldarius Strain Tc-4-1.</title>
        <authorList>
            <person name="Chen Y."/>
            <person name="He Y."/>
            <person name="Zhang B."/>
            <person name="Yang J."/>
            <person name="Li W."/>
            <person name="Dong Z."/>
            <person name="Hu S."/>
        </authorList>
    </citation>
    <scope>NUCLEOTIDE SEQUENCE [LARGE SCALE GENOMIC DNA]</scope>
    <source>
        <strain evidence="2 3">Tc-4-1</strain>
    </source>
</reference>
<reference evidence="3" key="2">
    <citation type="submission" date="2011-06" db="EMBL/GenBank/DDBJ databases">
        <title>The complete genome sequence of Alicyclobacillus acidocaldarius sp. Tc-4-1.</title>
        <authorList>
            <person name="Chen Y."/>
            <person name="He Y."/>
            <person name="Dong Z."/>
            <person name="Hu S."/>
        </authorList>
    </citation>
    <scope>NUCLEOTIDE SEQUENCE [LARGE SCALE GENOMIC DNA]</scope>
    <source>
        <strain evidence="3">Tc-4-1</strain>
    </source>
</reference>
<dbReference type="GO" id="GO:0003677">
    <property type="term" value="F:DNA binding"/>
    <property type="evidence" value="ECO:0007669"/>
    <property type="project" value="InterPro"/>
</dbReference>
<dbReference type="eggNOG" id="COG1476">
    <property type="taxonomic scope" value="Bacteria"/>
</dbReference>
<dbReference type="STRING" id="1048834.TC41_2514"/>
<dbReference type="Proteomes" id="UP000000292">
    <property type="component" value="Chromosome"/>
</dbReference>
<dbReference type="InterPro" id="IPR001387">
    <property type="entry name" value="Cro/C1-type_HTH"/>
</dbReference>
<gene>
    <name evidence="2" type="ordered locus">TC41_2514</name>
</gene>
<dbReference type="InterPro" id="IPR010982">
    <property type="entry name" value="Lambda_DNA-bd_dom_sf"/>
</dbReference>
<name>F8IHD9_ALIAT</name>
<dbReference type="Gene3D" id="1.10.260.40">
    <property type="entry name" value="lambda repressor-like DNA-binding domains"/>
    <property type="match status" value="1"/>
</dbReference>
<dbReference type="CDD" id="cd00093">
    <property type="entry name" value="HTH_XRE"/>
    <property type="match status" value="1"/>
</dbReference>
<dbReference type="KEGG" id="aad:TC41_2514"/>
<proteinExistence type="predicted"/>
<sequence length="63" mass="7317">MTQAEAARCLGMTERGYRHLEYGTRNPSHETVQRVNEVFGLSYEDLMYNVPTKNRRRRGDAIA</sequence>
<accession>F8IHD9</accession>
<dbReference type="EMBL" id="CP002902">
    <property type="protein sequence ID" value="AEJ44412.1"/>
    <property type="molecule type" value="Genomic_DNA"/>
</dbReference>
<dbReference type="HOGENOM" id="CLU_2875717_0_0_9"/>
<feature type="domain" description="HTH cro/C1-type" evidence="1">
    <location>
        <begin position="1"/>
        <end position="46"/>
    </location>
</feature>